<keyword evidence="3" id="KW-1015">Disulfide bond</keyword>
<dbReference type="PROSITE" id="PS50923">
    <property type="entry name" value="SUSHI"/>
    <property type="match status" value="1"/>
</dbReference>
<dbReference type="SMART" id="SM00032">
    <property type="entry name" value="CCP"/>
    <property type="match status" value="1"/>
</dbReference>
<keyword evidence="1 4" id="KW-0768">Sushi</keyword>
<comment type="caution">
    <text evidence="6">The sequence shown here is derived from an EMBL/GenBank/DDBJ whole genome shotgun (WGS) entry which is preliminary data.</text>
</comment>
<evidence type="ECO:0000256" key="2">
    <source>
        <dbReference type="ARBA" id="ARBA00022737"/>
    </source>
</evidence>
<keyword evidence="2" id="KW-0677">Repeat</keyword>
<protein>
    <submittedName>
        <fullName evidence="6">Seizure 6-like protein</fullName>
    </submittedName>
</protein>
<organism evidence="6 7">
    <name type="scientific">Characodon lateralis</name>
    <dbReference type="NCBI Taxonomy" id="208331"/>
    <lineage>
        <taxon>Eukaryota</taxon>
        <taxon>Metazoa</taxon>
        <taxon>Chordata</taxon>
        <taxon>Craniata</taxon>
        <taxon>Vertebrata</taxon>
        <taxon>Euteleostomi</taxon>
        <taxon>Actinopterygii</taxon>
        <taxon>Neopterygii</taxon>
        <taxon>Teleostei</taxon>
        <taxon>Neoteleostei</taxon>
        <taxon>Acanthomorphata</taxon>
        <taxon>Ovalentaria</taxon>
        <taxon>Atherinomorphae</taxon>
        <taxon>Cyprinodontiformes</taxon>
        <taxon>Goodeidae</taxon>
        <taxon>Characodon</taxon>
    </lineage>
</organism>
<dbReference type="InterPro" id="IPR000436">
    <property type="entry name" value="Sushi_SCR_CCP_dom"/>
</dbReference>
<name>A0ABU7EPA5_9TELE</name>
<evidence type="ECO:0000256" key="4">
    <source>
        <dbReference type="PROSITE-ProRule" id="PRU00302"/>
    </source>
</evidence>
<gene>
    <name evidence="6" type="primary">SEZ6L_3</name>
    <name evidence="6" type="ORF">CHARACLAT_032573</name>
</gene>
<dbReference type="EMBL" id="JAHUTJ010063290">
    <property type="protein sequence ID" value="MED6289067.1"/>
    <property type="molecule type" value="Genomic_DNA"/>
</dbReference>
<reference evidence="6 7" key="1">
    <citation type="submission" date="2021-06" db="EMBL/GenBank/DDBJ databases">
        <authorList>
            <person name="Palmer J.M."/>
        </authorList>
    </citation>
    <scope>NUCLEOTIDE SEQUENCE [LARGE SCALE GENOMIC DNA]</scope>
    <source>
        <strain evidence="6 7">CL_MEX2019</strain>
        <tissue evidence="6">Muscle</tissue>
    </source>
</reference>
<feature type="non-terminal residue" evidence="6">
    <location>
        <position position="1"/>
    </location>
</feature>
<dbReference type="Proteomes" id="UP001352852">
    <property type="component" value="Unassembled WGS sequence"/>
</dbReference>
<dbReference type="Pfam" id="PF00084">
    <property type="entry name" value="Sushi"/>
    <property type="match status" value="1"/>
</dbReference>
<comment type="caution">
    <text evidence="4">Lacks conserved residue(s) required for the propagation of feature annotation.</text>
</comment>
<dbReference type="InterPro" id="IPR035914">
    <property type="entry name" value="Sperma_CUB_dom_sf"/>
</dbReference>
<evidence type="ECO:0000256" key="3">
    <source>
        <dbReference type="ARBA" id="ARBA00023157"/>
    </source>
</evidence>
<evidence type="ECO:0000259" key="5">
    <source>
        <dbReference type="PROSITE" id="PS50923"/>
    </source>
</evidence>
<dbReference type="CDD" id="cd00033">
    <property type="entry name" value="CCP"/>
    <property type="match status" value="1"/>
</dbReference>
<dbReference type="Gene3D" id="2.10.70.10">
    <property type="entry name" value="Complement Module, domain 1"/>
    <property type="match status" value="1"/>
</dbReference>
<accession>A0ABU7EPA5</accession>
<dbReference type="PANTHER" id="PTHR45656:SF8">
    <property type="entry name" value="SEIZURE 6-LIKE PROTEIN"/>
    <property type="match status" value="1"/>
</dbReference>
<evidence type="ECO:0000256" key="1">
    <source>
        <dbReference type="ARBA" id="ARBA00022659"/>
    </source>
</evidence>
<evidence type="ECO:0000313" key="6">
    <source>
        <dbReference type="EMBL" id="MED6289067.1"/>
    </source>
</evidence>
<dbReference type="InterPro" id="IPR051277">
    <property type="entry name" value="SEZ6_CSMD_C4BPB_Regulators"/>
</dbReference>
<dbReference type="PANTHER" id="PTHR45656">
    <property type="entry name" value="PROTEIN CBR-CLEC-78"/>
    <property type="match status" value="1"/>
</dbReference>
<evidence type="ECO:0000313" key="7">
    <source>
        <dbReference type="Proteomes" id="UP001352852"/>
    </source>
</evidence>
<keyword evidence="7" id="KW-1185">Reference proteome</keyword>
<feature type="domain" description="Sushi" evidence="5">
    <location>
        <begin position="105"/>
        <end position="166"/>
    </location>
</feature>
<dbReference type="InterPro" id="IPR035976">
    <property type="entry name" value="Sushi/SCR/CCP_sf"/>
</dbReference>
<dbReference type="SUPFAM" id="SSF49854">
    <property type="entry name" value="Spermadhesin, CUB domain"/>
    <property type="match status" value="1"/>
</dbReference>
<proteinExistence type="predicted"/>
<dbReference type="SUPFAM" id="SSF57535">
    <property type="entry name" value="Complement control module/SCR domain"/>
    <property type="match status" value="1"/>
</dbReference>
<sequence>SLKEPWALLNWFVAQGDNWTVQSLISQAVDTKYLASKELVILFNRLVLWSGLDAGSVVLFDSGRGGQIPFEGVISEGPAVRVQFITDQPNHETGFTIRYEAFERGHCYEPYLQNGNFTTSDLLYGVGAVVQFTCDPGHSLEQGPPVIECISARDPYWNDTEPLCKGKS</sequence>